<dbReference type="AlphaFoldDB" id="I5ARC7"/>
<organism evidence="1 2">
    <name type="scientific">Eubacterium cellulosolvens (strain ATCC 43171 / JCM 9499 / 6)</name>
    <name type="common">Cillobacterium cellulosolvens</name>
    <dbReference type="NCBI Taxonomy" id="633697"/>
    <lineage>
        <taxon>Bacteria</taxon>
        <taxon>Bacillati</taxon>
        <taxon>Bacillota</taxon>
        <taxon>Clostridia</taxon>
        <taxon>Eubacteriales</taxon>
        <taxon>Eubacteriaceae</taxon>
        <taxon>Eubacterium</taxon>
    </lineage>
</organism>
<protein>
    <submittedName>
        <fullName evidence="1">Uncharacterized protein</fullName>
    </submittedName>
</protein>
<sequence length="48" mass="5520">MEDALGFGKPLQKKLDEEETIVYDRGDAVFIGPRSLNSMNRFANRNFE</sequence>
<reference evidence="1 2" key="1">
    <citation type="submission" date="2010-08" db="EMBL/GenBank/DDBJ databases">
        <authorList>
            <consortium name="US DOE Joint Genome Institute (JGI-PGF)"/>
            <person name="Lucas S."/>
            <person name="Copeland A."/>
            <person name="Lapidus A."/>
            <person name="Cheng J.-F."/>
            <person name="Bruce D."/>
            <person name="Goodwin L."/>
            <person name="Pitluck S."/>
            <person name="Land M.L."/>
            <person name="Hauser L."/>
            <person name="Chang Y.-J."/>
            <person name="Anderson I.J."/>
            <person name="Johnson E."/>
            <person name="Mulhopadhyay B."/>
            <person name="Kyrpides N."/>
            <person name="Woyke T.J."/>
        </authorList>
    </citation>
    <scope>NUCLEOTIDE SEQUENCE [LARGE SCALE GENOMIC DNA]</scope>
    <source>
        <strain evidence="1 2">6</strain>
    </source>
</reference>
<accession>I5ARC7</accession>
<name>I5ARC7_EUBC6</name>
<dbReference type="EMBL" id="CM001487">
    <property type="protein sequence ID" value="EIM56350.1"/>
    <property type="molecule type" value="Genomic_DNA"/>
</dbReference>
<dbReference type="Proteomes" id="UP000005753">
    <property type="component" value="Chromosome"/>
</dbReference>
<keyword evidence="2" id="KW-1185">Reference proteome</keyword>
<dbReference type="STRING" id="633697.EubceDRAFT1_0501"/>
<evidence type="ECO:0000313" key="1">
    <source>
        <dbReference type="EMBL" id="EIM56350.1"/>
    </source>
</evidence>
<proteinExistence type="predicted"/>
<dbReference type="HOGENOM" id="CLU_3152914_0_0_9"/>
<evidence type="ECO:0000313" key="2">
    <source>
        <dbReference type="Proteomes" id="UP000005753"/>
    </source>
</evidence>
<gene>
    <name evidence="1" type="ORF">EubceDRAFT1_0501</name>
</gene>
<reference evidence="1 2" key="2">
    <citation type="submission" date="2012-02" db="EMBL/GenBank/DDBJ databases">
        <title>Improved High-Quality Draft sequence of Eubacterium cellulosolvens 6.</title>
        <authorList>
            <consortium name="US DOE Joint Genome Institute"/>
            <person name="Lucas S."/>
            <person name="Han J."/>
            <person name="Lapidus A."/>
            <person name="Cheng J.-F."/>
            <person name="Goodwin L."/>
            <person name="Pitluck S."/>
            <person name="Peters L."/>
            <person name="Mikhailova N."/>
            <person name="Gu W."/>
            <person name="Detter J.C."/>
            <person name="Han C."/>
            <person name="Tapia R."/>
            <person name="Land M."/>
            <person name="Hauser L."/>
            <person name="Kyrpides N."/>
            <person name="Ivanova N."/>
            <person name="Pagani I."/>
            <person name="Johnson E."/>
            <person name="Mukhopadhyay B."/>
            <person name="Anderson I."/>
            <person name="Woyke T."/>
        </authorList>
    </citation>
    <scope>NUCLEOTIDE SEQUENCE [LARGE SCALE GENOMIC DNA]</scope>
    <source>
        <strain evidence="1 2">6</strain>
    </source>
</reference>